<feature type="domain" description="HTH merR-type" evidence="2">
    <location>
        <begin position="1"/>
        <end position="17"/>
    </location>
</feature>
<dbReference type="GO" id="GO:0006355">
    <property type="term" value="P:regulation of DNA-templated transcription"/>
    <property type="evidence" value="ECO:0007669"/>
    <property type="project" value="InterPro"/>
</dbReference>
<gene>
    <name evidence="3" type="ORF">CALCODRAFT_315178</name>
</gene>
<dbReference type="EMBL" id="KV423976">
    <property type="protein sequence ID" value="KZT56547.1"/>
    <property type="molecule type" value="Genomic_DNA"/>
</dbReference>
<dbReference type="InterPro" id="IPR000551">
    <property type="entry name" value="MerR-type_HTH_dom"/>
</dbReference>
<accession>A0A165FCH0</accession>
<dbReference type="InParanoid" id="A0A165FCH0"/>
<evidence type="ECO:0000259" key="2">
    <source>
        <dbReference type="PROSITE" id="PS50937"/>
    </source>
</evidence>
<evidence type="ECO:0000256" key="1">
    <source>
        <dbReference type="SAM" id="MobiDB-lite"/>
    </source>
</evidence>
<protein>
    <recommendedName>
        <fullName evidence="2">HTH merR-type domain-containing protein</fullName>
    </recommendedName>
</protein>
<feature type="region of interest" description="Disordered" evidence="1">
    <location>
        <begin position="1"/>
        <end position="34"/>
    </location>
</feature>
<keyword evidence="4" id="KW-1185">Reference proteome</keyword>
<name>A0A165FCH0_9BASI</name>
<sequence length="97" mass="11040">MFHTGTSLSEAGRQLTLHRKEIRRRRGGYRPSGHECSVCTGELVCRLTRRPHAAPCRGSRGLDWPLDEASPSSWPQASSAQAPHKWFSNRFLLRTWP</sequence>
<proteinExistence type="predicted"/>
<dbReference type="Proteomes" id="UP000076842">
    <property type="component" value="Unassembled WGS sequence"/>
</dbReference>
<dbReference type="GO" id="GO:0003677">
    <property type="term" value="F:DNA binding"/>
    <property type="evidence" value="ECO:0007669"/>
    <property type="project" value="InterPro"/>
</dbReference>
<evidence type="ECO:0000313" key="4">
    <source>
        <dbReference type="Proteomes" id="UP000076842"/>
    </source>
</evidence>
<dbReference type="PROSITE" id="PS50937">
    <property type="entry name" value="HTH_MERR_2"/>
    <property type="match status" value="1"/>
</dbReference>
<organism evidence="3 4">
    <name type="scientific">Calocera cornea HHB12733</name>
    <dbReference type="NCBI Taxonomy" id="1353952"/>
    <lineage>
        <taxon>Eukaryota</taxon>
        <taxon>Fungi</taxon>
        <taxon>Dikarya</taxon>
        <taxon>Basidiomycota</taxon>
        <taxon>Agaricomycotina</taxon>
        <taxon>Dacrymycetes</taxon>
        <taxon>Dacrymycetales</taxon>
        <taxon>Dacrymycetaceae</taxon>
        <taxon>Calocera</taxon>
    </lineage>
</organism>
<dbReference type="AlphaFoldDB" id="A0A165FCH0"/>
<evidence type="ECO:0000313" key="3">
    <source>
        <dbReference type="EMBL" id="KZT56547.1"/>
    </source>
</evidence>
<feature type="compositionally biased region" description="Basic residues" evidence="1">
    <location>
        <begin position="16"/>
        <end position="28"/>
    </location>
</feature>
<reference evidence="3 4" key="1">
    <citation type="journal article" date="2016" name="Mol. Biol. Evol.">
        <title>Comparative Genomics of Early-Diverging Mushroom-Forming Fungi Provides Insights into the Origins of Lignocellulose Decay Capabilities.</title>
        <authorList>
            <person name="Nagy L.G."/>
            <person name="Riley R."/>
            <person name="Tritt A."/>
            <person name="Adam C."/>
            <person name="Daum C."/>
            <person name="Floudas D."/>
            <person name="Sun H."/>
            <person name="Yadav J.S."/>
            <person name="Pangilinan J."/>
            <person name="Larsson K.H."/>
            <person name="Matsuura K."/>
            <person name="Barry K."/>
            <person name="Labutti K."/>
            <person name="Kuo R."/>
            <person name="Ohm R.A."/>
            <person name="Bhattacharya S.S."/>
            <person name="Shirouzu T."/>
            <person name="Yoshinaga Y."/>
            <person name="Martin F.M."/>
            <person name="Grigoriev I.V."/>
            <person name="Hibbett D.S."/>
        </authorList>
    </citation>
    <scope>NUCLEOTIDE SEQUENCE [LARGE SCALE GENOMIC DNA]</scope>
    <source>
        <strain evidence="3 4">HHB12733</strain>
    </source>
</reference>